<protein>
    <submittedName>
        <fullName evidence="1">Uncharacterized protein</fullName>
    </submittedName>
</protein>
<reference evidence="1" key="2">
    <citation type="submission" date="2020-06" db="EMBL/GenBank/DDBJ databases">
        <title>Helianthus annuus Genome sequencing and assembly Release 2.</title>
        <authorList>
            <person name="Gouzy J."/>
            <person name="Langlade N."/>
            <person name="Munos S."/>
        </authorList>
    </citation>
    <scope>NUCLEOTIDE SEQUENCE</scope>
    <source>
        <tissue evidence="1">Leaves</tissue>
    </source>
</reference>
<organism evidence="1 2">
    <name type="scientific">Helianthus annuus</name>
    <name type="common">Common sunflower</name>
    <dbReference type="NCBI Taxonomy" id="4232"/>
    <lineage>
        <taxon>Eukaryota</taxon>
        <taxon>Viridiplantae</taxon>
        <taxon>Streptophyta</taxon>
        <taxon>Embryophyta</taxon>
        <taxon>Tracheophyta</taxon>
        <taxon>Spermatophyta</taxon>
        <taxon>Magnoliopsida</taxon>
        <taxon>eudicotyledons</taxon>
        <taxon>Gunneridae</taxon>
        <taxon>Pentapetalae</taxon>
        <taxon>asterids</taxon>
        <taxon>campanulids</taxon>
        <taxon>Asterales</taxon>
        <taxon>Asteraceae</taxon>
        <taxon>Asteroideae</taxon>
        <taxon>Heliantheae alliance</taxon>
        <taxon>Heliantheae</taxon>
        <taxon>Helianthus</taxon>
    </lineage>
</organism>
<evidence type="ECO:0000313" key="1">
    <source>
        <dbReference type="EMBL" id="KAF5782839.1"/>
    </source>
</evidence>
<dbReference type="EMBL" id="MNCJ02000326">
    <property type="protein sequence ID" value="KAF5782839.1"/>
    <property type="molecule type" value="Genomic_DNA"/>
</dbReference>
<dbReference type="Gramene" id="mRNA:HanXRQr2_Chr11g0500831">
    <property type="protein sequence ID" value="mRNA:HanXRQr2_Chr11g0500831"/>
    <property type="gene ID" value="HanXRQr2_Chr11g0500831"/>
</dbReference>
<comment type="caution">
    <text evidence="1">The sequence shown here is derived from an EMBL/GenBank/DDBJ whole genome shotgun (WGS) entry which is preliminary data.</text>
</comment>
<dbReference type="InterPro" id="IPR010721">
    <property type="entry name" value="UstE-like"/>
</dbReference>
<keyword evidence="2" id="KW-1185">Reference proteome</keyword>
<proteinExistence type="predicted"/>
<gene>
    <name evidence="1" type="ORF">HanXRQr2_Chr11g0500831</name>
</gene>
<sequence length="134" mass="15298">MGIGPEDLRRPFGHFGPLKDIYLPRDYYSGGCKEQFDALKEKVVFGADMGTERLGMEAIKAEMGGFEFPCSSMGSSPWIVSTDALWMQILNWGEDRRFDEMRSNFGKLAVFWIFQAIRVWTLDSKSTCDNCQCE</sequence>
<evidence type="ECO:0000313" key="2">
    <source>
        <dbReference type="Proteomes" id="UP000215914"/>
    </source>
</evidence>
<reference evidence="1" key="1">
    <citation type="journal article" date="2017" name="Nature">
        <title>The sunflower genome provides insights into oil metabolism, flowering and Asterid evolution.</title>
        <authorList>
            <person name="Badouin H."/>
            <person name="Gouzy J."/>
            <person name="Grassa C.J."/>
            <person name="Murat F."/>
            <person name="Staton S.E."/>
            <person name="Cottret L."/>
            <person name="Lelandais-Briere C."/>
            <person name="Owens G.L."/>
            <person name="Carrere S."/>
            <person name="Mayjonade B."/>
            <person name="Legrand L."/>
            <person name="Gill N."/>
            <person name="Kane N.C."/>
            <person name="Bowers J.E."/>
            <person name="Hubner S."/>
            <person name="Bellec A."/>
            <person name="Berard A."/>
            <person name="Berges H."/>
            <person name="Blanchet N."/>
            <person name="Boniface M.C."/>
            <person name="Brunel D."/>
            <person name="Catrice O."/>
            <person name="Chaidir N."/>
            <person name="Claudel C."/>
            <person name="Donnadieu C."/>
            <person name="Faraut T."/>
            <person name="Fievet G."/>
            <person name="Helmstetter N."/>
            <person name="King M."/>
            <person name="Knapp S.J."/>
            <person name="Lai Z."/>
            <person name="Le Paslier M.C."/>
            <person name="Lippi Y."/>
            <person name="Lorenzon L."/>
            <person name="Mandel J.R."/>
            <person name="Marage G."/>
            <person name="Marchand G."/>
            <person name="Marquand E."/>
            <person name="Bret-Mestries E."/>
            <person name="Morien E."/>
            <person name="Nambeesan S."/>
            <person name="Nguyen T."/>
            <person name="Pegot-Espagnet P."/>
            <person name="Pouilly N."/>
            <person name="Raftis F."/>
            <person name="Sallet E."/>
            <person name="Schiex T."/>
            <person name="Thomas J."/>
            <person name="Vandecasteele C."/>
            <person name="Vares D."/>
            <person name="Vear F."/>
            <person name="Vautrin S."/>
            <person name="Crespi M."/>
            <person name="Mangin B."/>
            <person name="Burke J.M."/>
            <person name="Salse J."/>
            <person name="Munos S."/>
            <person name="Vincourt P."/>
            <person name="Rieseberg L.H."/>
            <person name="Langlade N.B."/>
        </authorList>
    </citation>
    <scope>NUCLEOTIDE SEQUENCE</scope>
    <source>
        <tissue evidence="1">Leaves</tissue>
    </source>
</reference>
<dbReference type="Proteomes" id="UP000215914">
    <property type="component" value="Unassembled WGS sequence"/>
</dbReference>
<name>A0A9K3N0S5_HELAN</name>
<accession>A0A9K3N0S5</accession>
<dbReference type="AlphaFoldDB" id="A0A9K3N0S5"/>
<dbReference type="Pfam" id="PF06966">
    <property type="entry name" value="DUF1295"/>
    <property type="match status" value="1"/>
</dbReference>